<dbReference type="InterPro" id="IPR036514">
    <property type="entry name" value="SGNH_hydro_sf"/>
</dbReference>
<evidence type="ECO:0000259" key="1">
    <source>
        <dbReference type="Pfam" id="PF14606"/>
    </source>
</evidence>
<organism evidence="3 4">
    <name type="scientific">Emiliania huxleyi (strain CCMP1516)</name>
    <dbReference type="NCBI Taxonomy" id="280463"/>
    <lineage>
        <taxon>Eukaryota</taxon>
        <taxon>Haptista</taxon>
        <taxon>Haptophyta</taxon>
        <taxon>Prymnesiophyceae</taxon>
        <taxon>Isochrysidales</taxon>
        <taxon>Noelaerhabdaceae</taxon>
        <taxon>Emiliania</taxon>
    </lineage>
</organism>
<dbReference type="Gene3D" id="3.40.50.1110">
    <property type="entry name" value="SGNH hydrolase"/>
    <property type="match status" value="1"/>
</dbReference>
<evidence type="ECO:0000313" key="3">
    <source>
        <dbReference type="EnsemblProtists" id="EOD08955"/>
    </source>
</evidence>
<dbReference type="SUPFAM" id="SSF52266">
    <property type="entry name" value="SGNH hydrolase"/>
    <property type="match status" value="1"/>
</dbReference>
<accession>A0A0D3ICH0</accession>
<feature type="domain" description="SsfX3-like N-terminal" evidence="2">
    <location>
        <begin position="9"/>
        <end position="68"/>
    </location>
</feature>
<dbReference type="Pfam" id="PF14606">
    <property type="entry name" value="Lipase_GDSL_3"/>
    <property type="match status" value="1"/>
</dbReference>
<feature type="domain" description="SGNH hydrolase-type esterase" evidence="1">
    <location>
        <begin position="199"/>
        <end position="286"/>
    </location>
</feature>
<dbReference type="KEGG" id="ehx:EMIHUDRAFT_248844"/>
<dbReference type="AlphaFoldDB" id="A0A0D3ICH0"/>
<dbReference type="PaxDb" id="2903-EOD08955"/>
<dbReference type="EnsemblProtists" id="EOD08955">
    <property type="protein sequence ID" value="EOD08955"/>
    <property type="gene ID" value="EMIHUDRAFT_248844"/>
</dbReference>
<proteinExistence type="predicted"/>
<evidence type="ECO:0000259" key="2">
    <source>
        <dbReference type="Pfam" id="PF21181"/>
    </source>
</evidence>
<dbReference type="RefSeq" id="XP_005761384.1">
    <property type="nucleotide sequence ID" value="XM_005761327.1"/>
</dbReference>
<name>A0A0D3ICH0_EMIH1</name>
<dbReference type="GeneID" id="17255107"/>
<dbReference type="Pfam" id="PF21181">
    <property type="entry name" value="SsfX3_N"/>
    <property type="match status" value="1"/>
</dbReference>
<evidence type="ECO:0000313" key="4">
    <source>
        <dbReference type="Proteomes" id="UP000013827"/>
    </source>
</evidence>
<keyword evidence="4" id="KW-1185">Reference proteome</keyword>
<dbReference type="InterPro" id="IPR048977">
    <property type="entry name" value="SsfX3-like_N"/>
</dbReference>
<reference evidence="3" key="2">
    <citation type="submission" date="2024-10" db="UniProtKB">
        <authorList>
            <consortium name="EnsemblProtists"/>
        </authorList>
    </citation>
    <scope>IDENTIFICATION</scope>
</reference>
<dbReference type="InterPro" id="IPR013830">
    <property type="entry name" value="SGNH_hydro"/>
</dbReference>
<dbReference type="Gene3D" id="2.60.120.260">
    <property type="entry name" value="Galactose-binding domain-like"/>
    <property type="match status" value="1"/>
</dbReference>
<reference evidence="4" key="1">
    <citation type="journal article" date="2013" name="Nature">
        <title>Pan genome of the phytoplankton Emiliania underpins its global distribution.</title>
        <authorList>
            <person name="Read B.A."/>
            <person name="Kegel J."/>
            <person name="Klute M.J."/>
            <person name="Kuo A."/>
            <person name="Lefebvre S.C."/>
            <person name="Maumus F."/>
            <person name="Mayer C."/>
            <person name="Miller J."/>
            <person name="Monier A."/>
            <person name="Salamov A."/>
            <person name="Young J."/>
            <person name="Aguilar M."/>
            <person name="Claverie J.M."/>
            <person name="Frickenhaus S."/>
            <person name="Gonzalez K."/>
            <person name="Herman E.K."/>
            <person name="Lin Y.C."/>
            <person name="Napier J."/>
            <person name="Ogata H."/>
            <person name="Sarno A.F."/>
            <person name="Shmutz J."/>
            <person name="Schroeder D."/>
            <person name="de Vargas C."/>
            <person name="Verret F."/>
            <person name="von Dassow P."/>
            <person name="Valentin K."/>
            <person name="Van de Peer Y."/>
            <person name="Wheeler G."/>
            <person name="Dacks J.B."/>
            <person name="Delwiche C.F."/>
            <person name="Dyhrman S.T."/>
            <person name="Glockner G."/>
            <person name="John U."/>
            <person name="Richards T."/>
            <person name="Worden A.Z."/>
            <person name="Zhang X."/>
            <person name="Grigoriev I.V."/>
            <person name="Allen A.E."/>
            <person name="Bidle K."/>
            <person name="Borodovsky M."/>
            <person name="Bowler C."/>
            <person name="Brownlee C."/>
            <person name="Cock J.M."/>
            <person name="Elias M."/>
            <person name="Gladyshev V.N."/>
            <person name="Groth M."/>
            <person name="Guda C."/>
            <person name="Hadaegh A."/>
            <person name="Iglesias-Rodriguez M.D."/>
            <person name="Jenkins J."/>
            <person name="Jones B.M."/>
            <person name="Lawson T."/>
            <person name="Leese F."/>
            <person name="Lindquist E."/>
            <person name="Lobanov A."/>
            <person name="Lomsadze A."/>
            <person name="Malik S.B."/>
            <person name="Marsh M.E."/>
            <person name="Mackinder L."/>
            <person name="Mock T."/>
            <person name="Mueller-Roeber B."/>
            <person name="Pagarete A."/>
            <person name="Parker M."/>
            <person name="Probert I."/>
            <person name="Quesneville H."/>
            <person name="Raines C."/>
            <person name="Rensing S.A."/>
            <person name="Riano-Pachon D.M."/>
            <person name="Richier S."/>
            <person name="Rokitta S."/>
            <person name="Shiraiwa Y."/>
            <person name="Soanes D.M."/>
            <person name="van der Giezen M."/>
            <person name="Wahlund T.M."/>
            <person name="Williams B."/>
            <person name="Wilson W."/>
            <person name="Wolfe G."/>
            <person name="Wurch L.L."/>
        </authorList>
    </citation>
    <scope>NUCLEOTIDE SEQUENCE</scope>
</reference>
<dbReference type="HOGENOM" id="CLU_059193_0_0_1"/>
<dbReference type="Proteomes" id="UP000013827">
    <property type="component" value="Unassembled WGS sequence"/>
</dbReference>
<sequence length="457" mass="48986">MRDVPLEDLHFDGCVSTQQHPDGVQPWRLPVKDVELFHPDLVRSAGGASGVRIRFRSDTGSLRLRVRRLRTYCRYDYDLFVDGAFVASHVEDPEHPIALAGLSEVPSRFPEAMARAGDEGSELMITFGDAAPAASREERVFELWLSTAGPQVVTGFWLDEGASLAPAPDPRPLWVTHGSSISHGTGFDAIFSGPGCPAGSARSPSRSWPAVAAREAGLNLLNLGYSGQCHLDQAVARTIRDLDGVAAISLKLGIASHRKAMLRAAALGFLATVRDGHPTVPLLVLSPVHGSGWREDGSCSALIVAPDREAVDPRYPTLSQMRTELERVVGLLQRRGDDRIAYASGLDLFGPDDFAAGLAPDQLHPSPDGYELMGQRFAQLAFGPRGRLLPGRLPPAPTAVPAKAAAGAWRTSSSGAAVATAALGRRGFRCLAEALSLASRRSRIRMGVYNDPCKINK</sequence>
<evidence type="ECO:0008006" key="5">
    <source>
        <dbReference type="Google" id="ProtNLM"/>
    </source>
</evidence>
<protein>
    <recommendedName>
        <fullName evidence="5">SGNH hydrolase-type esterase domain-containing protein</fullName>
    </recommendedName>
</protein>